<evidence type="ECO:0000256" key="2">
    <source>
        <dbReference type="SAM" id="Phobius"/>
    </source>
</evidence>
<dbReference type="InterPro" id="IPR000477">
    <property type="entry name" value="RT_dom"/>
</dbReference>
<dbReference type="Pfam" id="PF00078">
    <property type="entry name" value="RVT_1"/>
    <property type="match status" value="1"/>
</dbReference>
<keyword evidence="1" id="KW-0779">Telomere</keyword>
<dbReference type="GO" id="GO:0070034">
    <property type="term" value="F:telomerase RNA binding"/>
    <property type="evidence" value="ECO:0007669"/>
    <property type="project" value="TreeGrafter"/>
</dbReference>
<feature type="transmembrane region" description="Helical" evidence="2">
    <location>
        <begin position="135"/>
        <end position="152"/>
    </location>
</feature>
<evidence type="ECO:0000313" key="5">
    <source>
        <dbReference type="WBParaSite" id="TREG1_29690.1"/>
    </source>
</evidence>
<keyword evidence="4" id="KW-1185">Reference proteome</keyword>
<organism evidence="4 5">
    <name type="scientific">Trichobilharzia regenti</name>
    <name type="common">Nasal bird schistosome</name>
    <dbReference type="NCBI Taxonomy" id="157069"/>
    <lineage>
        <taxon>Eukaryota</taxon>
        <taxon>Metazoa</taxon>
        <taxon>Spiralia</taxon>
        <taxon>Lophotrochozoa</taxon>
        <taxon>Platyhelminthes</taxon>
        <taxon>Trematoda</taxon>
        <taxon>Digenea</taxon>
        <taxon>Strigeidida</taxon>
        <taxon>Schistosomatoidea</taxon>
        <taxon>Schistosomatidae</taxon>
        <taxon>Trichobilharzia</taxon>
    </lineage>
</organism>
<keyword evidence="2" id="KW-1133">Transmembrane helix</keyword>
<evidence type="ECO:0000256" key="1">
    <source>
        <dbReference type="RuleBase" id="RU365061"/>
    </source>
</evidence>
<evidence type="ECO:0000259" key="3">
    <source>
        <dbReference type="PROSITE" id="PS50878"/>
    </source>
</evidence>
<keyword evidence="2" id="KW-0812">Transmembrane</keyword>
<reference evidence="5" key="2">
    <citation type="submission" date="2023-11" db="UniProtKB">
        <authorList>
            <consortium name="WormBaseParasite"/>
        </authorList>
    </citation>
    <scope>IDENTIFICATION</scope>
</reference>
<dbReference type="InterPro" id="IPR003545">
    <property type="entry name" value="Telomerase_RT"/>
</dbReference>
<dbReference type="GO" id="GO:0046872">
    <property type="term" value="F:metal ion binding"/>
    <property type="evidence" value="ECO:0007669"/>
    <property type="project" value="UniProtKB-KW"/>
</dbReference>
<dbReference type="EC" id="2.7.7.49" evidence="1"/>
<evidence type="ECO:0000313" key="4">
    <source>
        <dbReference type="Proteomes" id="UP000050795"/>
    </source>
</evidence>
<feature type="domain" description="Reverse transcriptase" evidence="3">
    <location>
        <begin position="207"/>
        <end position="498"/>
    </location>
</feature>
<keyword evidence="1" id="KW-0548">Nucleotidyltransferase</keyword>
<keyword evidence="1" id="KW-0539">Nucleus</keyword>
<dbReference type="PANTHER" id="PTHR12066">
    <property type="entry name" value="TELOMERASE REVERSE TRANSCRIPTASE"/>
    <property type="match status" value="1"/>
</dbReference>
<dbReference type="GO" id="GO:0003720">
    <property type="term" value="F:telomerase activity"/>
    <property type="evidence" value="ECO:0007669"/>
    <property type="project" value="InterPro"/>
</dbReference>
<keyword evidence="1" id="KW-0695">RNA-directed DNA polymerase</keyword>
<dbReference type="Proteomes" id="UP000050795">
    <property type="component" value="Unassembled WGS sequence"/>
</dbReference>
<dbReference type="GO" id="GO:0007004">
    <property type="term" value="P:telomere maintenance via telomerase"/>
    <property type="evidence" value="ECO:0007669"/>
    <property type="project" value="TreeGrafter"/>
</dbReference>
<sequence length="662" mass="77601">MTTCYRDRSSFKDSNFMLHFFDALKRFTNMFSVHIQLILAEINVEELRNMMKCSKRYKKMAIRYNEQVNHRYIFTLLKNHLYCYKSFFYGDDNFNVFLKYLKHFISMQYGCGIQLSTIYRSLSVPKEKATIWRPYIYALVYTLLSGIVVFYLKRYFCWCEFNATVPTVAYFVRDKWKTISKSFVNELVKDGVIQVVNNSVTPLSSIHLHEYTGKRYSITHSVGRLSMKSSGNIFRLVTNASYQLPNNEAINLKKCQSTVNCLSLNQRLKLQNGLFDVFKRLQNEFPNIYAPSLLSTKSAFTALLSFRSFAYSVGFRRFWIAKVDIQDCFNQIVHSRLLEICSNVFDEVSFYMYPEPDVQFLKRELEWFLKESTMSIDGNLYSFVKGIPQGSCISSDLANIYLSRLDRELYTKQLLWSPYKSLRNPVFETNNYALKKCATFFRYLDDYLCISTSKNDLQNLLSTLQSGLKSYELYSNQKKSQDNLHNSNTPVSWLGIEVHCNLAITLPKSNPLIFCRFAGQPLSASKCIRRICKFRLHRSTWRFTFYNINYHSQIKRNIFDLAIVNAKRNDRLLRVNAVRLGNWIADIIWISFKTSPEKDRLTQPSVCRQLATAAFKCICVNIGFGRVHLHRLALNAVVRRLLPHNGELNWLIVWIQHFIVKK</sequence>
<dbReference type="InterPro" id="IPR043502">
    <property type="entry name" value="DNA/RNA_pol_sf"/>
</dbReference>
<dbReference type="GO" id="GO:0042162">
    <property type="term" value="F:telomeric DNA binding"/>
    <property type="evidence" value="ECO:0007669"/>
    <property type="project" value="TreeGrafter"/>
</dbReference>
<comment type="subcellular location">
    <subcellularLocation>
        <location evidence="1">Nucleus</location>
    </subcellularLocation>
    <subcellularLocation>
        <location evidence="1">Chromosome</location>
        <location evidence="1">Telomere</location>
    </subcellularLocation>
</comment>
<keyword evidence="1" id="KW-0460">Magnesium</keyword>
<comment type="catalytic activity">
    <reaction evidence="1">
        <text>DNA(n) + a 2'-deoxyribonucleoside 5'-triphosphate = DNA(n+1) + diphosphate</text>
        <dbReference type="Rhea" id="RHEA:22508"/>
        <dbReference type="Rhea" id="RHEA-COMP:17339"/>
        <dbReference type="Rhea" id="RHEA-COMP:17340"/>
        <dbReference type="ChEBI" id="CHEBI:33019"/>
        <dbReference type="ChEBI" id="CHEBI:61560"/>
        <dbReference type="ChEBI" id="CHEBI:173112"/>
        <dbReference type="EC" id="2.7.7.49"/>
    </reaction>
</comment>
<dbReference type="GO" id="GO:0000333">
    <property type="term" value="C:telomerase catalytic core complex"/>
    <property type="evidence" value="ECO:0007669"/>
    <property type="project" value="TreeGrafter"/>
</dbReference>
<dbReference type="PANTHER" id="PTHR12066:SF0">
    <property type="entry name" value="TELOMERASE REVERSE TRANSCRIPTASE"/>
    <property type="match status" value="1"/>
</dbReference>
<dbReference type="SUPFAM" id="SSF56672">
    <property type="entry name" value="DNA/RNA polymerases"/>
    <property type="match status" value="1"/>
</dbReference>
<dbReference type="GO" id="GO:0000781">
    <property type="term" value="C:chromosome, telomeric region"/>
    <property type="evidence" value="ECO:0007669"/>
    <property type="project" value="UniProtKB-SubCell"/>
</dbReference>
<keyword evidence="1" id="KW-0808">Transferase</keyword>
<reference evidence="4" key="1">
    <citation type="submission" date="2022-06" db="EMBL/GenBank/DDBJ databases">
        <authorList>
            <person name="Berger JAMES D."/>
            <person name="Berger JAMES D."/>
        </authorList>
    </citation>
    <scope>NUCLEOTIDE SEQUENCE [LARGE SCALE GENOMIC DNA]</scope>
</reference>
<accession>A0AA85JE95</accession>
<name>A0AA85JE95_TRIRE</name>
<keyword evidence="1" id="KW-0158">Chromosome</keyword>
<protein>
    <recommendedName>
        <fullName evidence="1">Telomerase reverse transcriptase</fullName>
        <ecNumber evidence="1">2.7.7.49</ecNumber>
    </recommendedName>
    <alternativeName>
        <fullName evidence="1">Telomerase catalytic subunit</fullName>
    </alternativeName>
</protein>
<dbReference type="AlphaFoldDB" id="A0AA85JE95"/>
<keyword evidence="2" id="KW-0472">Membrane</keyword>
<comment type="function">
    <text evidence="1">Telomerase is a ribonucleoprotein enzyme essential for the replication of chromosome termini in most eukaryotes. It elongates telomeres. It is a reverse transcriptase that adds simple sequence repeats to chromosome ends by copying a template sequence within the RNA component of the enzyme.</text>
</comment>
<keyword evidence="1" id="KW-0479">Metal-binding</keyword>
<proteinExistence type="inferred from homology"/>
<comment type="similarity">
    <text evidence="1">Belongs to the reverse transcriptase family. Telomerase subfamily.</text>
</comment>
<dbReference type="WBParaSite" id="TREG1_29690.1">
    <property type="protein sequence ID" value="TREG1_29690.1"/>
    <property type="gene ID" value="TREG1_29690"/>
</dbReference>
<dbReference type="PROSITE" id="PS50878">
    <property type="entry name" value="RT_POL"/>
    <property type="match status" value="1"/>
</dbReference>